<dbReference type="Gene3D" id="3.30.565.10">
    <property type="entry name" value="Histidine kinase-like ATPase, C-terminal domain"/>
    <property type="match status" value="1"/>
</dbReference>
<dbReference type="Gene3D" id="3.40.50.2300">
    <property type="match status" value="1"/>
</dbReference>
<sequence>MTRYHDEEQSSLTKEALELLRTRELYKYYEPTTSPTDYDPGPDEEDYAQEASIADNISSDDEDVSDGRPLSTSDPVLASLVLLAERLLAADRVIVVFVDANREYLVADSGQALSHFTGKTKSHEVTPKTGSSKRRCQERRDLFSVFIDPPNLEPHTVIDDDLPVSDKWRKEWPEIRRYTGVPIQTRSGSIVGVLCALYKDVQPVSEEIDYDKTFTKLMATVMRYMEIVRGERDMRRGRKMEIALSRFIAGNHSPDKVALTEPPEGSIRVETSNQESQRMDSERAKLTRQRSEKEVELWSERQAKRNISIATSPRSDDSEGISPSTPSVNDSSGAASSMTGPTSYFDSWESSRQRTPSPKSIFPGHYGPAFKAPDRSPPPRNKRPSKEDQSESFNPSFLSRKQTKPIFLPGRKGTEPPPMPQIHRNSNAGSEVGSVNSLPVNVAEAHHELFTRASDLMRRAMEVDGVVFVNYDLEGLSDIGVPADGETSPIAHISSKSEMNEVIRATREHEAKVKSGILGISGANIAARKGSNKSSIMDPMAVDASQLSEGYLHTLCESWPRGCIFSYSRDPQDPVLGISVNPEIDSDLDGTLHDSINNIEIVDVLRQFLPGSKTVMFMPLYDFVGKVFAVGFAWRSSAVRVFRGDVEGGFMAAFCDSIMQEISRIHVVSANVAKGNFISTISHELRSPLHGILATCELFRENGLTEQQKDLVGTITSCGRTLLDTVNNVLTFTKLNTKAISRKDQVQKRNSIVSNVSPSPDETDKRIPEAPVMDVDLAELAEEVVESAYVGYRFDPSILQRKQLLDDETPDKALVLAKAHVYVTLDVDPEIAARRFAIPPGAFRRLMLNLCTNALKYTDHGWIRLELAMDPEDKRKVKLTVADSGRGISREFLKNSLFTPFMQEHPMQSGTGLGMSIVRQLVDELGGTIDVKSQVGVGTSVVIHLQLESTLPAVSDVGAVIPGDVFLTAQQVLKGKSACLVGIAHDSRSSATKDAITGLDTYLRQVLVKTFGMIILGGTLDALKGDIAIVQGGHDLDRYLETTTPSVPIVELGGSRSIRDTPNESVVYLSRPYCPRKLAAALLSAIRHMPLPVPKKAPSPINTAPSSPPKSTSPTPSSGRQSPKTTDEAQEKEFKPTLLIVDDNIVNLRIISTYCIKHGLSVVQATDGLEAVQAFKARQDGFDVVLMDLQMPVMSGMDAVRGIRFLEEKRGNQRAFVVAMTALSGDEVRREAKKAGCDEFLVKPVRMRKVVEIVEGWVARNAAAAAPAASTLSETLMEKQEHEEDAKMRAEELEKASAGNVVWESGNSTGSRADKGKENGITAATTRPSASTTATPTATSGRANQASGNQQTSDHPQNSRLTAILNTTNNAANSKDNREARRKSA</sequence>
<keyword evidence="3 6" id="KW-0597">Phosphoprotein</keyword>
<dbReference type="Gene3D" id="1.10.287.130">
    <property type="match status" value="1"/>
</dbReference>
<feature type="region of interest" description="Disordered" evidence="7">
    <location>
        <begin position="1276"/>
        <end position="1385"/>
    </location>
</feature>
<keyword evidence="4" id="KW-0808">Transferase</keyword>
<feature type="region of interest" description="Disordered" evidence="7">
    <location>
        <begin position="253"/>
        <end position="419"/>
    </location>
</feature>
<dbReference type="SMART" id="SM00388">
    <property type="entry name" value="HisKA"/>
    <property type="match status" value="1"/>
</dbReference>
<dbReference type="Pfam" id="PF02518">
    <property type="entry name" value="HATPase_c"/>
    <property type="match status" value="1"/>
</dbReference>
<dbReference type="PROSITE" id="PS50109">
    <property type="entry name" value="HIS_KIN"/>
    <property type="match status" value="1"/>
</dbReference>
<feature type="compositionally biased region" description="Basic and acidic residues" evidence="7">
    <location>
        <begin position="277"/>
        <end position="303"/>
    </location>
</feature>
<dbReference type="InterPro" id="IPR003594">
    <property type="entry name" value="HATPase_dom"/>
</dbReference>
<evidence type="ECO:0000313" key="11">
    <source>
        <dbReference type="Proteomes" id="UP000018144"/>
    </source>
</evidence>
<feature type="compositionally biased region" description="Basic and acidic residues" evidence="7">
    <location>
        <begin position="1276"/>
        <end position="1295"/>
    </location>
</feature>
<comment type="catalytic activity">
    <reaction evidence="1">
        <text>ATP + protein L-histidine = ADP + protein N-phospho-L-histidine.</text>
        <dbReference type="EC" id="2.7.13.3"/>
    </reaction>
</comment>
<dbReference type="Pfam" id="PF00512">
    <property type="entry name" value="HisKA"/>
    <property type="match status" value="1"/>
</dbReference>
<reference evidence="10 11" key="1">
    <citation type="journal article" date="2013" name="PLoS Genet.">
        <title>The genome and development-dependent transcriptomes of Pyronema confluens: a window into fungal evolution.</title>
        <authorList>
            <person name="Traeger S."/>
            <person name="Altegoer F."/>
            <person name="Freitag M."/>
            <person name="Gabaldon T."/>
            <person name="Kempken F."/>
            <person name="Kumar A."/>
            <person name="Marcet-Houben M."/>
            <person name="Poggeler S."/>
            <person name="Stajich J.E."/>
            <person name="Nowrousian M."/>
        </authorList>
    </citation>
    <scope>NUCLEOTIDE SEQUENCE [LARGE SCALE GENOMIC DNA]</scope>
    <source>
        <strain evidence="11">CBS 100304</strain>
        <tissue evidence="10">Vegetative mycelium</tissue>
    </source>
</reference>
<dbReference type="InterPro" id="IPR036097">
    <property type="entry name" value="HisK_dim/P_sf"/>
</dbReference>
<dbReference type="CDD" id="cd17546">
    <property type="entry name" value="REC_hyHK_CKI1_RcsC-like"/>
    <property type="match status" value="1"/>
</dbReference>
<dbReference type="SUPFAM" id="SSF47384">
    <property type="entry name" value="Homodimeric domain of signal transducing histidine kinase"/>
    <property type="match status" value="1"/>
</dbReference>
<feature type="domain" description="Response regulatory" evidence="9">
    <location>
        <begin position="1137"/>
        <end position="1258"/>
    </location>
</feature>
<feature type="compositionally biased region" description="Low complexity" evidence="7">
    <location>
        <begin position="1322"/>
        <end position="1343"/>
    </location>
</feature>
<keyword evidence="11" id="KW-1185">Reference proteome</keyword>
<evidence type="ECO:0000256" key="6">
    <source>
        <dbReference type="PROSITE-ProRule" id="PRU00169"/>
    </source>
</evidence>
<dbReference type="GO" id="GO:0000155">
    <property type="term" value="F:phosphorelay sensor kinase activity"/>
    <property type="evidence" value="ECO:0007669"/>
    <property type="project" value="InterPro"/>
</dbReference>
<protein>
    <recommendedName>
        <fullName evidence="2">histidine kinase</fullName>
        <ecNumber evidence="2">2.7.13.3</ecNumber>
    </recommendedName>
</protein>
<feature type="region of interest" description="Disordered" evidence="7">
    <location>
        <begin position="1094"/>
        <end position="1131"/>
    </location>
</feature>
<dbReference type="InterPro" id="IPR036890">
    <property type="entry name" value="HATPase_C_sf"/>
</dbReference>
<feature type="modified residue" description="4-aspartylphosphate" evidence="6">
    <location>
        <position position="1188"/>
    </location>
</feature>
<evidence type="ECO:0000256" key="1">
    <source>
        <dbReference type="ARBA" id="ARBA00000085"/>
    </source>
</evidence>
<dbReference type="SUPFAM" id="SSF52172">
    <property type="entry name" value="CheY-like"/>
    <property type="match status" value="1"/>
</dbReference>
<evidence type="ECO:0000259" key="8">
    <source>
        <dbReference type="PROSITE" id="PS50109"/>
    </source>
</evidence>
<dbReference type="PROSITE" id="PS50110">
    <property type="entry name" value="RESPONSE_REGULATORY"/>
    <property type="match status" value="1"/>
</dbReference>
<dbReference type="SUPFAM" id="SSF55874">
    <property type="entry name" value="ATPase domain of HSP90 chaperone/DNA topoisomerase II/histidine kinase"/>
    <property type="match status" value="1"/>
</dbReference>
<organism evidence="10 11">
    <name type="scientific">Pyronema omphalodes (strain CBS 100304)</name>
    <name type="common">Pyronema confluens</name>
    <dbReference type="NCBI Taxonomy" id="1076935"/>
    <lineage>
        <taxon>Eukaryota</taxon>
        <taxon>Fungi</taxon>
        <taxon>Dikarya</taxon>
        <taxon>Ascomycota</taxon>
        <taxon>Pezizomycotina</taxon>
        <taxon>Pezizomycetes</taxon>
        <taxon>Pezizales</taxon>
        <taxon>Pyronemataceae</taxon>
        <taxon>Pyronema</taxon>
    </lineage>
</organism>
<evidence type="ECO:0000256" key="7">
    <source>
        <dbReference type="SAM" id="MobiDB-lite"/>
    </source>
</evidence>
<dbReference type="SMART" id="SM00387">
    <property type="entry name" value="HATPase_c"/>
    <property type="match status" value="1"/>
</dbReference>
<evidence type="ECO:0000256" key="3">
    <source>
        <dbReference type="ARBA" id="ARBA00022553"/>
    </source>
</evidence>
<evidence type="ECO:0000256" key="4">
    <source>
        <dbReference type="ARBA" id="ARBA00022679"/>
    </source>
</evidence>
<feature type="domain" description="Histidine kinase" evidence="8">
    <location>
        <begin position="680"/>
        <end position="949"/>
    </location>
</feature>
<dbReference type="eggNOG" id="KOG0519">
    <property type="taxonomic scope" value="Eukaryota"/>
</dbReference>
<evidence type="ECO:0000256" key="5">
    <source>
        <dbReference type="ARBA" id="ARBA00022777"/>
    </source>
</evidence>
<dbReference type="InterPro" id="IPR004358">
    <property type="entry name" value="Sig_transdc_His_kin-like_C"/>
</dbReference>
<dbReference type="SUPFAM" id="SSF55781">
    <property type="entry name" value="GAF domain-like"/>
    <property type="match status" value="1"/>
</dbReference>
<dbReference type="Proteomes" id="UP000018144">
    <property type="component" value="Unassembled WGS sequence"/>
</dbReference>
<evidence type="ECO:0000259" key="9">
    <source>
        <dbReference type="PROSITE" id="PS50110"/>
    </source>
</evidence>
<dbReference type="PANTHER" id="PTHR43047">
    <property type="entry name" value="TWO-COMPONENT HISTIDINE PROTEIN KINASE"/>
    <property type="match status" value="1"/>
</dbReference>
<accession>U4LWE9</accession>
<dbReference type="STRING" id="1076935.U4LWE9"/>
<dbReference type="EMBL" id="HF936162">
    <property type="protein sequence ID" value="CCX33678.1"/>
    <property type="molecule type" value="Genomic_DNA"/>
</dbReference>
<dbReference type="InterPro" id="IPR003661">
    <property type="entry name" value="HisK_dim/P_dom"/>
</dbReference>
<dbReference type="Pfam" id="PF00072">
    <property type="entry name" value="Response_reg"/>
    <property type="match status" value="1"/>
</dbReference>
<evidence type="ECO:0000256" key="2">
    <source>
        <dbReference type="ARBA" id="ARBA00012438"/>
    </source>
</evidence>
<dbReference type="InterPro" id="IPR005467">
    <property type="entry name" value="His_kinase_dom"/>
</dbReference>
<dbReference type="CDD" id="cd00082">
    <property type="entry name" value="HisKA"/>
    <property type="match status" value="1"/>
</dbReference>
<feature type="compositionally biased region" description="Polar residues" evidence="7">
    <location>
        <begin position="391"/>
        <end position="400"/>
    </location>
</feature>
<dbReference type="GO" id="GO:0005886">
    <property type="term" value="C:plasma membrane"/>
    <property type="evidence" value="ECO:0007669"/>
    <property type="project" value="TreeGrafter"/>
</dbReference>
<keyword evidence="5" id="KW-0418">Kinase</keyword>
<dbReference type="SMART" id="SM00448">
    <property type="entry name" value="REC"/>
    <property type="match status" value="1"/>
</dbReference>
<feature type="compositionally biased region" description="Low complexity" evidence="7">
    <location>
        <begin position="1109"/>
        <end position="1118"/>
    </location>
</feature>
<dbReference type="GO" id="GO:0009927">
    <property type="term" value="F:histidine phosphotransfer kinase activity"/>
    <property type="evidence" value="ECO:0007669"/>
    <property type="project" value="TreeGrafter"/>
</dbReference>
<feature type="compositionally biased region" description="Polar residues" evidence="7">
    <location>
        <begin position="1344"/>
        <end position="1360"/>
    </location>
</feature>
<name>U4LWE9_PYROM</name>
<dbReference type="InterPro" id="IPR011006">
    <property type="entry name" value="CheY-like_superfamily"/>
</dbReference>
<feature type="compositionally biased region" description="Polar residues" evidence="7">
    <location>
        <begin position="321"/>
        <end position="358"/>
    </location>
</feature>
<dbReference type="InterPro" id="IPR001789">
    <property type="entry name" value="Sig_transdc_resp-reg_receiver"/>
</dbReference>
<dbReference type="PANTHER" id="PTHR43047:SF72">
    <property type="entry name" value="OSMOSENSING HISTIDINE PROTEIN KINASE SLN1"/>
    <property type="match status" value="1"/>
</dbReference>
<evidence type="ECO:0000313" key="10">
    <source>
        <dbReference type="EMBL" id="CCX33678.1"/>
    </source>
</evidence>
<dbReference type="EC" id="2.7.13.3" evidence="2"/>
<proteinExistence type="predicted"/>
<dbReference type="PRINTS" id="PR00344">
    <property type="entry name" value="BCTRLSENSOR"/>
</dbReference>
<dbReference type="OrthoDB" id="303614at2759"/>
<feature type="compositionally biased region" description="Low complexity" evidence="7">
    <location>
        <begin position="1361"/>
        <end position="1373"/>
    </location>
</feature>
<gene>
    <name evidence="10" type="ORF">PCON_01616</name>
</gene>